<keyword evidence="2" id="KW-1185">Reference proteome</keyword>
<evidence type="ECO:0000313" key="1">
    <source>
        <dbReference type="EMBL" id="MET1257328.1"/>
    </source>
</evidence>
<protein>
    <submittedName>
        <fullName evidence="1">Uncharacterized protein</fullName>
    </submittedName>
</protein>
<name>A0ABV2BZG2_9GAMM</name>
<accession>A0ABV2BZG2</accession>
<organism evidence="1 2">
    <name type="scientific">Aliikangiella maris</name>
    <dbReference type="NCBI Taxonomy" id="3162458"/>
    <lineage>
        <taxon>Bacteria</taxon>
        <taxon>Pseudomonadati</taxon>
        <taxon>Pseudomonadota</taxon>
        <taxon>Gammaproteobacteria</taxon>
        <taxon>Oceanospirillales</taxon>
        <taxon>Pleioneaceae</taxon>
        <taxon>Aliikangiella</taxon>
    </lineage>
</organism>
<evidence type="ECO:0000313" key="2">
    <source>
        <dbReference type="Proteomes" id="UP001548189"/>
    </source>
</evidence>
<dbReference type="EMBL" id="JBEVCJ010000047">
    <property type="protein sequence ID" value="MET1257328.1"/>
    <property type="molecule type" value="Genomic_DNA"/>
</dbReference>
<reference evidence="1 2" key="1">
    <citation type="submission" date="2024-06" db="EMBL/GenBank/DDBJ databases">
        <authorList>
            <person name="Li F."/>
        </authorList>
    </citation>
    <scope>NUCLEOTIDE SEQUENCE [LARGE SCALE GENOMIC DNA]</scope>
    <source>
        <strain evidence="1 2">GXAS 311</strain>
    </source>
</reference>
<proteinExistence type="predicted"/>
<gene>
    <name evidence="1" type="ORF">ABVT43_19470</name>
</gene>
<sequence length="357" mass="42372">MLFDPFYVRSRSRRRFLFAPYFFEANPLEFEINTECKTRDDIFIKQFLWRLTDEQNFPQHLWRIVEKIGHYHGLTIQSWYTEDDVIDDLVHLIKIQTIIVYNCLIRDEYELEGFLGDYGWGDNQIEYLERYRAENGEYDPNYFWPLEEYYKLLDTNPTAAGIAKKFREKHTRRVEAERRLIVNKAKPKEKADYDVSVEQSGNIVDNERTHRSELGRDVPNNTPTKQEALQRMQEALRYRQMGWNHEQKKFSIIETLGISRAEKTFGRRFQPSNIEGVDFLDPQGFGKVSLKGPFLDKDLNPLKLEYQEGAIKSIYKHVERNTAVDVHIIDTTGLSDDVFKAMQEALKNSKTRIEYIR</sequence>
<comment type="caution">
    <text evidence="1">The sequence shown here is derived from an EMBL/GenBank/DDBJ whole genome shotgun (WGS) entry which is preliminary data.</text>
</comment>
<dbReference type="Proteomes" id="UP001548189">
    <property type="component" value="Unassembled WGS sequence"/>
</dbReference>